<dbReference type="VEuPathDB" id="FungiDB:NECHADRAFT_51515"/>
<evidence type="ECO:0000256" key="2">
    <source>
        <dbReference type="ARBA" id="ARBA00023043"/>
    </source>
</evidence>
<dbReference type="KEGG" id="nhe:NECHADRAFT_51515"/>
<dbReference type="SUPFAM" id="SSF48403">
    <property type="entry name" value="Ankyrin repeat"/>
    <property type="match status" value="1"/>
</dbReference>
<dbReference type="InterPro" id="IPR002110">
    <property type="entry name" value="Ankyrin_rpt"/>
</dbReference>
<sequence>MLLESGASFFRGGGVHGSILQAAAFNGHLDTVQLLLDAGADDSIGGYTKDALHAAIEGGHPDIVLLLLTRGFPPRPRDRLRGKEQWPALLRQACSVGADQAVKRILRHGVNPNEADGNGDYPLHLAAAHLQSSVVNTLIQHGADMNVTTHEGKTPL</sequence>
<dbReference type="Proteomes" id="UP000005206">
    <property type="component" value="Chromosome 11"/>
</dbReference>
<evidence type="ECO:0000313" key="5">
    <source>
        <dbReference type="Proteomes" id="UP000005206"/>
    </source>
</evidence>
<gene>
    <name evidence="4" type="ORF">NECHADRAFT_51515</name>
</gene>
<dbReference type="Pfam" id="PF12796">
    <property type="entry name" value="Ank_2"/>
    <property type="match status" value="2"/>
</dbReference>
<reference evidence="4 5" key="1">
    <citation type="journal article" date="2009" name="PLoS Genet.">
        <title>The genome of Nectria haematococca: contribution of supernumerary chromosomes to gene expansion.</title>
        <authorList>
            <person name="Coleman J.J."/>
            <person name="Rounsley S.D."/>
            <person name="Rodriguez-Carres M."/>
            <person name="Kuo A."/>
            <person name="Wasmann C.C."/>
            <person name="Grimwood J."/>
            <person name="Schmutz J."/>
            <person name="Taga M."/>
            <person name="White G.J."/>
            <person name="Zhou S."/>
            <person name="Schwartz D.C."/>
            <person name="Freitag M."/>
            <person name="Ma L.J."/>
            <person name="Danchin E.G."/>
            <person name="Henrissat B."/>
            <person name="Coutinho P.M."/>
            <person name="Nelson D.R."/>
            <person name="Straney D."/>
            <person name="Napoli C.A."/>
            <person name="Barker B.M."/>
            <person name="Gribskov M."/>
            <person name="Rep M."/>
            <person name="Kroken S."/>
            <person name="Molnar I."/>
            <person name="Rensing C."/>
            <person name="Kennell J.C."/>
            <person name="Zamora J."/>
            <person name="Farman M.L."/>
            <person name="Selker E.U."/>
            <person name="Salamov A."/>
            <person name="Shapiro H."/>
            <person name="Pangilinan J."/>
            <person name="Lindquist E."/>
            <person name="Lamers C."/>
            <person name="Grigoriev I.V."/>
            <person name="Geiser D.M."/>
            <person name="Covert S.F."/>
            <person name="Temporini E."/>
            <person name="Vanetten H.D."/>
        </authorList>
    </citation>
    <scope>NUCLEOTIDE SEQUENCE [LARGE SCALE GENOMIC DNA]</scope>
    <source>
        <strain evidence="5">ATCC MYA-4622 / CBS 123669 / FGSC 9596 / NRRL 45880 / 77-13-4</strain>
    </source>
</reference>
<evidence type="ECO:0000313" key="4">
    <source>
        <dbReference type="EMBL" id="EEU37385.1"/>
    </source>
</evidence>
<dbReference type="EMBL" id="GG698922">
    <property type="protein sequence ID" value="EEU37385.1"/>
    <property type="molecule type" value="Genomic_DNA"/>
</dbReference>
<dbReference type="Gene3D" id="1.25.40.20">
    <property type="entry name" value="Ankyrin repeat-containing domain"/>
    <property type="match status" value="2"/>
</dbReference>
<dbReference type="GeneID" id="9665292"/>
<dbReference type="InParanoid" id="C7ZEY0"/>
<proteinExistence type="predicted"/>
<dbReference type="OrthoDB" id="4772757at2759"/>
<dbReference type="HOGENOM" id="CLU_1690993_0_0_1"/>
<keyword evidence="5" id="KW-1185">Reference proteome</keyword>
<protein>
    <submittedName>
        <fullName evidence="4">Uncharacterized protein</fullName>
    </submittedName>
</protein>
<dbReference type="SMART" id="SM00248">
    <property type="entry name" value="ANK"/>
    <property type="match status" value="4"/>
</dbReference>
<feature type="repeat" description="ANK" evidence="3">
    <location>
        <begin position="118"/>
        <end position="150"/>
    </location>
</feature>
<dbReference type="RefSeq" id="XP_003043098.1">
    <property type="nucleotide sequence ID" value="XM_003043052.1"/>
</dbReference>
<dbReference type="STRING" id="660122.C7ZEY0"/>
<dbReference type="OMA" id="NIVEGQY"/>
<dbReference type="AlphaFoldDB" id="C7ZEY0"/>
<dbReference type="InterPro" id="IPR036770">
    <property type="entry name" value="Ankyrin_rpt-contain_sf"/>
</dbReference>
<dbReference type="eggNOG" id="KOG4177">
    <property type="taxonomic scope" value="Eukaryota"/>
</dbReference>
<organism evidence="4 5">
    <name type="scientific">Fusarium vanettenii (strain ATCC MYA-4622 / CBS 123669 / FGSC 9596 / NRRL 45880 / 77-13-4)</name>
    <name type="common">Fusarium solani subsp. pisi</name>
    <dbReference type="NCBI Taxonomy" id="660122"/>
    <lineage>
        <taxon>Eukaryota</taxon>
        <taxon>Fungi</taxon>
        <taxon>Dikarya</taxon>
        <taxon>Ascomycota</taxon>
        <taxon>Pezizomycotina</taxon>
        <taxon>Sordariomycetes</taxon>
        <taxon>Hypocreomycetidae</taxon>
        <taxon>Hypocreales</taxon>
        <taxon>Nectriaceae</taxon>
        <taxon>Fusarium</taxon>
        <taxon>Fusarium solani species complex</taxon>
        <taxon>Fusarium vanettenii</taxon>
    </lineage>
</organism>
<dbReference type="PANTHER" id="PTHR24171">
    <property type="entry name" value="ANKYRIN REPEAT DOMAIN-CONTAINING PROTEIN 39-RELATED"/>
    <property type="match status" value="1"/>
</dbReference>
<keyword evidence="2 3" id="KW-0040">ANK repeat</keyword>
<evidence type="ECO:0000256" key="1">
    <source>
        <dbReference type="ARBA" id="ARBA00022737"/>
    </source>
</evidence>
<dbReference type="PROSITE" id="PS50088">
    <property type="entry name" value="ANK_REPEAT"/>
    <property type="match status" value="1"/>
</dbReference>
<evidence type="ECO:0000256" key="3">
    <source>
        <dbReference type="PROSITE-ProRule" id="PRU00023"/>
    </source>
</evidence>
<accession>C7ZEY0</accession>
<keyword evidence="1" id="KW-0677">Repeat</keyword>
<name>C7ZEY0_FUSV7</name>
<dbReference type="PROSITE" id="PS50297">
    <property type="entry name" value="ANK_REP_REGION"/>
    <property type="match status" value="1"/>
</dbReference>
<feature type="non-terminal residue" evidence="4">
    <location>
        <position position="156"/>
    </location>
</feature>